<feature type="transmembrane region" description="Helical" evidence="1">
    <location>
        <begin position="66"/>
        <end position="89"/>
    </location>
</feature>
<name>A0A9P9YZA5_9MUSC</name>
<keyword evidence="3" id="KW-1185">Reference proteome</keyword>
<evidence type="ECO:0000313" key="2">
    <source>
        <dbReference type="EMBL" id="KAI8045458.1"/>
    </source>
</evidence>
<keyword evidence="1" id="KW-0812">Transmembrane</keyword>
<reference evidence="2" key="1">
    <citation type="journal article" date="2023" name="Genome Biol. Evol.">
        <title>Long-read-based Genome Assembly of Drosophila gunungcola Reveals Fewer Chemosensory Genes in Flower-breeding Species.</title>
        <authorList>
            <person name="Negi A."/>
            <person name="Liao B.Y."/>
            <person name="Yeh S.D."/>
        </authorList>
    </citation>
    <scope>NUCLEOTIDE SEQUENCE</scope>
    <source>
        <strain evidence="2">Sukarami</strain>
    </source>
</reference>
<feature type="non-terminal residue" evidence="2">
    <location>
        <position position="1"/>
    </location>
</feature>
<comment type="caution">
    <text evidence="2">The sequence shown here is derived from an EMBL/GenBank/DDBJ whole genome shotgun (WGS) entry which is preliminary data.</text>
</comment>
<evidence type="ECO:0000313" key="3">
    <source>
        <dbReference type="Proteomes" id="UP001059596"/>
    </source>
</evidence>
<evidence type="ECO:0000256" key="1">
    <source>
        <dbReference type="SAM" id="Phobius"/>
    </source>
</evidence>
<dbReference type="AlphaFoldDB" id="A0A9P9YZA5"/>
<gene>
    <name evidence="2" type="ORF">M5D96_001639</name>
</gene>
<proteinExistence type="predicted"/>
<protein>
    <submittedName>
        <fullName evidence="2">Uncharacterized protein</fullName>
    </submittedName>
</protein>
<dbReference type="EMBL" id="JAMKOV010000001">
    <property type="protein sequence ID" value="KAI8045458.1"/>
    <property type="molecule type" value="Genomic_DNA"/>
</dbReference>
<keyword evidence="1" id="KW-0472">Membrane</keyword>
<sequence>DSRHSTLECSWPCTDPVFSCFPAFLFSRPPTCPSGVTPVTSHNGNQSTFAPGRVTSGRPGENCRWLFIYSSVCTGCPGFLVWFCCHLWWSCIAWLTLNTKQGEEIPTK</sequence>
<keyword evidence="1" id="KW-1133">Transmembrane helix</keyword>
<organism evidence="2 3">
    <name type="scientific">Drosophila gunungcola</name>
    <name type="common">fruit fly</name>
    <dbReference type="NCBI Taxonomy" id="103775"/>
    <lineage>
        <taxon>Eukaryota</taxon>
        <taxon>Metazoa</taxon>
        <taxon>Ecdysozoa</taxon>
        <taxon>Arthropoda</taxon>
        <taxon>Hexapoda</taxon>
        <taxon>Insecta</taxon>
        <taxon>Pterygota</taxon>
        <taxon>Neoptera</taxon>
        <taxon>Endopterygota</taxon>
        <taxon>Diptera</taxon>
        <taxon>Brachycera</taxon>
        <taxon>Muscomorpha</taxon>
        <taxon>Ephydroidea</taxon>
        <taxon>Drosophilidae</taxon>
        <taxon>Drosophila</taxon>
        <taxon>Sophophora</taxon>
    </lineage>
</organism>
<dbReference type="Proteomes" id="UP001059596">
    <property type="component" value="Chromosome 3R"/>
</dbReference>
<accession>A0A9P9YZA5</accession>